<dbReference type="EMBL" id="MN740153">
    <property type="protein sequence ID" value="QHT90181.1"/>
    <property type="molecule type" value="Genomic_DNA"/>
</dbReference>
<sequence>MAKGLKASELLTQKVTVGHLTSLEQPRNEVMKKLEKDSEQKVAQLLSKTSTDQASITESLQNIMRDGSNEFLQKMGRNPTYSEMREMFG</sequence>
<organism evidence="1">
    <name type="scientific">viral metagenome</name>
    <dbReference type="NCBI Taxonomy" id="1070528"/>
    <lineage>
        <taxon>unclassified sequences</taxon>
        <taxon>metagenomes</taxon>
        <taxon>organismal metagenomes</taxon>
    </lineage>
</organism>
<proteinExistence type="predicted"/>
<evidence type="ECO:0000313" key="1">
    <source>
        <dbReference type="EMBL" id="QHT90181.1"/>
    </source>
</evidence>
<protein>
    <submittedName>
        <fullName evidence="1">Uncharacterized protein</fullName>
    </submittedName>
</protein>
<accession>A0A6C0IAW7</accession>
<name>A0A6C0IAW7_9ZZZZ</name>
<reference evidence="1" key="1">
    <citation type="journal article" date="2020" name="Nature">
        <title>Giant virus diversity and host interactions through global metagenomics.</title>
        <authorList>
            <person name="Schulz F."/>
            <person name="Roux S."/>
            <person name="Paez-Espino D."/>
            <person name="Jungbluth S."/>
            <person name="Walsh D.A."/>
            <person name="Denef V.J."/>
            <person name="McMahon K.D."/>
            <person name="Konstantinidis K.T."/>
            <person name="Eloe-Fadrosh E.A."/>
            <person name="Kyrpides N.C."/>
            <person name="Woyke T."/>
        </authorList>
    </citation>
    <scope>NUCLEOTIDE SEQUENCE</scope>
    <source>
        <strain evidence="1">GVMAG-M-3300023184-68</strain>
    </source>
</reference>
<dbReference type="AlphaFoldDB" id="A0A6C0IAW7"/>